<evidence type="ECO:0000313" key="12">
    <source>
        <dbReference type="EMBL" id="KAF4961440.1"/>
    </source>
</evidence>
<evidence type="ECO:0000256" key="6">
    <source>
        <dbReference type="ARBA" id="ARBA00022840"/>
    </source>
</evidence>
<feature type="transmembrane region" description="Helical" evidence="10">
    <location>
        <begin position="1436"/>
        <end position="1454"/>
    </location>
</feature>
<evidence type="ECO:0000256" key="3">
    <source>
        <dbReference type="ARBA" id="ARBA00022448"/>
    </source>
</evidence>
<evidence type="ECO:0000313" key="13">
    <source>
        <dbReference type="Proteomes" id="UP000604273"/>
    </source>
</evidence>
<dbReference type="Pfam" id="PF19055">
    <property type="entry name" value="ABC2_membrane_7"/>
    <property type="match status" value="1"/>
</dbReference>
<dbReference type="PROSITE" id="PS00211">
    <property type="entry name" value="ABC_TRANSPORTER_1"/>
    <property type="match status" value="1"/>
</dbReference>
<dbReference type="PROSITE" id="PS50893">
    <property type="entry name" value="ABC_TRANSPORTER_2"/>
    <property type="match status" value="2"/>
</dbReference>
<proteinExistence type="inferred from homology"/>
<feature type="transmembrane region" description="Helical" evidence="10">
    <location>
        <begin position="497"/>
        <end position="518"/>
    </location>
</feature>
<feature type="compositionally biased region" description="Acidic residues" evidence="9">
    <location>
        <begin position="13"/>
        <end position="22"/>
    </location>
</feature>
<evidence type="ECO:0000256" key="10">
    <source>
        <dbReference type="SAM" id="Phobius"/>
    </source>
</evidence>
<evidence type="ECO:0000256" key="1">
    <source>
        <dbReference type="ARBA" id="ARBA00004141"/>
    </source>
</evidence>
<feature type="transmembrane region" description="Helical" evidence="10">
    <location>
        <begin position="746"/>
        <end position="766"/>
    </location>
</feature>
<feature type="transmembrane region" description="Helical" evidence="10">
    <location>
        <begin position="606"/>
        <end position="628"/>
    </location>
</feature>
<dbReference type="EMBL" id="JABFAI010000005">
    <property type="protein sequence ID" value="KAF4961440.1"/>
    <property type="molecule type" value="Genomic_DNA"/>
</dbReference>
<dbReference type="InterPro" id="IPR010929">
    <property type="entry name" value="PDR_CDR_ABC"/>
</dbReference>
<dbReference type="Proteomes" id="UP000604273">
    <property type="component" value="Unassembled WGS sequence"/>
</dbReference>
<feature type="region of interest" description="Disordered" evidence="9">
    <location>
        <begin position="786"/>
        <end position="823"/>
    </location>
</feature>
<feature type="compositionally biased region" description="Basic and acidic residues" evidence="9">
    <location>
        <begin position="788"/>
        <end position="800"/>
    </location>
</feature>
<evidence type="ECO:0000259" key="11">
    <source>
        <dbReference type="PROSITE" id="PS50893"/>
    </source>
</evidence>
<feature type="transmembrane region" description="Helical" evidence="10">
    <location>
        <begin position="1280"/>
        <end position="1302"/>
    </location>
</feature>
<feature type="domain" description="ABC transporter" evidence="11">
    <location>
        <begin position="827"/>
        <end position="1070"/>
    </location>
</feature>
<dbReference type="InterPro" id="IPR043926">
    <property type="entry name" value="ABCG_dom"/>
</dbReference>
<dbReference type="Pfam" id="PF01061">
    <property type="entry name" value="ABC2_membrane"/>
    <property type="match status" value="2"/>
</dbReference>
<feature type="domain" description="ABC transporter" evidence="11">
    <location>
        <begin position="119"/>
        <end position="387"/>
    </location>
</feature>
<feature type="compositionally biased region" description="Basic and acidic residues" evidence="9">
    <location>
        <begin position="809"/>
        <end position="818"/>
    </location>
</feature>
<keyword evidence="7 10" id="KW-1133">Transmembrane helix</keyword>
<keyword evidence="4 10" id="KW-0812">Transmembrane</keyword>
<feature type="transmembrane region" description="Helical" evidence="10">
    <location>
        <begin position="1233"/>
        <end position="1260"/>
    </location>
</feature>
<dbReference type="FunFam" id="3.40.50.300:FF:000054">
    <property type="entry name" value="ABC multidrug transporter atrF"/>
    <property type="match status" value="1"/>
</dbReference>
<dbReference type="GO" id="GO:0140359">
    <property type="term" value="F:ABC-type transporter activity"/>
    <property type="evidence" value="ECO:0007669"/>
    <property type="project" value="InterPro"/>
</dbReference>
<feature type="transmembrane region" description="Helical" evidence="10">
    <location>
        <begin position="1162"/>
        <end position="1181"/>
    </location>
</feature>
<keyword evidence="8 10" id="KW-0472">Membrane</keyword>
<evidence type="ECO:0000256" key="2">
    <source>
        <dbReference type="ARBA" id="ARBA00006012"/>
    </source>
</evidence>
<feature type="compositionally biased region" description="Pro residues" evidence="9">
    <location>
        <begin position="1"/>
        <end position="10"/>
    </location>
</feature>
<feature type="transmembrane region" description="Helical" evidence="10">
    <location>
        <begin position="1193"/>
        <end position="1212"/>
    </location>
</feature>
<dbReference type="InterPro" id="IPR029481">
    <property type="entry name" value="ABC_trans_N"/>
</dbReference>
<feature type="transmembrane region" description="Helical" evidence="10">
    <location>
        <begin position="1314"/>
        <end position="1334"/>
    </location>
</feature>
<dbReference type="CDD" id="cd03233">
    <property type="entry name" value="ABCG_PDR_domain1"/>
    <property type="match status" value="1"/>
</dbReference>
<dbReference type="GO" id="GO:0016020">
    <property type="term" value="C:membrane"/>
    <property type="evidence" value="ECO:0007669"/>
    <property type="project" value="UniProtKB-SubCell"/>
</dbReference>
<dbReference type="GO" id="GO:0005524">
    <property type="term" value="F:ATP binding"/>
    <property type="evidence" value="ECO:0007669"/>
    <property type="project" value="UniProtKB-KW"/>
</dbReference>
<dbReference type="Gene3D" id="3.40.50.300">
    <property type="entry name" value="P-loop containing nucleotide triphosphate hydrolases"/>
    <property type="match status" value="2"/>
</dbReference>
<protein>
    <recommendedName>
        <fullName evidence="11">ABC transporter domain-containing protein</fullName>
    </recommendedName>
</protein>
<feature type="transmembrane region" description="Helical" evidence="10">
    <location>
        <begin position="533"/>
        <end position="554"/>
    </location>
</feature>
<dbReference type="SUPFAM" id="SSF52540">
    <property type="entry name" value="P-loop containing nucleoside triphosphate hydrolases"/>
    <property type="match status" value="2"/>
</dbReference>
<dbReference type="InterPro" id="IPR034003">
    <property type="entry name" value="ABCG_PDR_2"/>
</dbReference>
<evidence type="ECO:0000256" key="7">
    <source>
        <dbReference type="ARBA" id="ARBA00022989"/>
    </source>
</evidence>
<reference evidence="12" key="1">
    <citation type="journal article" date="2020" name="BMC Genomics">
        <title>Correction to: Identification and distribution of gene clusters required for synthesis of sphingolipid metabolism inhibitors in diverse species of the filamentous fungus Fusarium.</title>
        <authorList>
            <person name="Kim H.S."/>
            <person name="Lohmar J.M."/>
            <person name="Busman M."/>
            <person name="Brown D.W."/>
            <person name="Naumann T.A."/>
            <person name="Divon H.H."/>
            <person name="Lysoe E."/>
            <person name="Uhlig S."/>
            <person name="Proctor R.H."/>
        </authorList>
    </citation>
    <scope>NUCLEOTIDE SEQUENCE</scope>
    <source>
        <strain evidence="12">NRRL 45417</strain>
    </source>
</reference>
<feature type="transmembrane region" description="Helical" evidence="10">
    <location>
        <begin position="640"/>
        <end position="661"/>
    </location>
</feature>
<dbReference type="OrthoDB" id="245989at2759"/>
<keyword evidence="13" id="KW-1185">Reference proteome</keyword>
<dbReference type="Pfam" id="PF14510">
    <property type="entry name" value="ABC_trans_N"/>
    <property type="match status" value="1"/>
</dbReference>
<dbReference type="InterPro" id="IPR003593">
    <property type="entry name" value="AAA+_ATPase"/>
</dbReference>
<reference evidence="12" key="2">
    <citation type="submission" date="2020-05" db="EMBL/GenBank/DDBJ databases">
        <authorList>
            <person name="Kim H.-S."/>
            <person name="Proctor R.H."/>
            <person name="Brown D.W."/>
        </authorList>
    </citation>
    <scope>NUCLEOTIDE SEQUENCE</scope>
    <source>
        <strain evidence="12">NRRL 45417</strain>
    </source>
</reference>
<dbReference type="InterPro" id="IPR017871">
    <property type="entry name" value="ABC_transporter-like_CS"/>
</dbReference>
<dbReference type="SMART" id="SM00382">
    <property type="entry name" value="AAA"/>
    <property type="match status" value="2"/>
</dbReference>
<evidence type="ECO:0000256" key="5">
    <source>
        <dbReference type="ARBA" id="ARBA00022741"/>
    </source>
</evidence>
<keyword evidence="3" id="KW-0813">Transport</keyword>
<evidence type="ECO:0000256" key="8">
    <source>
        <dbReference type="ARBA" id="ARBA00023136"/>
    </source>
</evidence>
<dbReference type="InterPro" id="IPR027417">
    <property type="entry name" value="P-loop_NTPase"/>
</dbReference>
<dbReference type="GO" id="GO:0016887">
    <property type="term" value="F:ATP hydrolysis activity"/>
    <property type="evidence" value="ECO:0007669"/>
    <property type="project" value="InterPro"/>
</dbReference>
<comment type="similarity">
    <text evidence="2">Belongs to the ABC transporter superfamily. ABCG family. PDR (TC 3.A.1.205) subfamily.</text>
</comment>
<feature type="region of interest" description="Disordered" evidence="9">
    <location>
        <begin position="1"/>
        <end position="22"/>
    </location>
</feature>
<organism evidence="12 13">
    <name type="scientific">Fusarium gaditjirri</name>
    <dbReference type="NCBI Taxonomy" id="282569"/>
    <lineage>
        <taxon>Eukaryota</taxon>
        <taxon>Fungi</taxon>
        <taxon>Dikarya</taxon>
        <taxon>Ascomycota</taxon>
        <taxon>Pezizomycotina</taxon>
        <taxon>Sordariomycetes</taxon>
        <taxon>Hypocreomycetidae</taxon>
        <taxon>Hypocreales</taxon>
        <taxon>Nectriaceae</taxon>
        <taxon>Fusarium</taxon>
        <taxon>Fusarium nisikadoi species complex</taxon>
    </lineage>
</organism>
<dbReference type="InterPro" id="IPR034001">
    <property type="entry name" value="ABCG_PDR_1"/>
</dbReference>
<keyword evidence="5" id="KW-0547">Nucleotide-binding</keyword>
<accession>A0A8H4TP33</accession>
<feature type="transmembrane region" description="Helical" evidence="10">
    <location>
        <begin position="575"/>
        <end position="600"/>
    </location>
</feature>
<sequence length="1468" mass="163955">MNQRDPPPTPQGTEEETTVEDTAEPVLRLARTFSLTRTFSALSTNINPFLAQDSRLDPKSPEFEPEFWVRALLHAFSKDPSKHPRYTAGVSWRNLSVHGFSDPTEYQTDVFNVIWRSPLAALDWFAKRKQKVKIISDFDGLVKSGELLLVLGRPGSGVSTLLKTIAGHTHGLHLDDSSEFNYQGIPWDLMHRNFRGEVIYQAETDIHFPQLTVGDTLLFAALARTPQHIIANISRHVYAEHMRDAVMAMFGISNTLNTKVGDDFVRGVSGGERKRVSIAEAVLNQSAIQCWDNSTRGLDSATALEFVRKLRLGTKLGGASAVVAMYQASQAAYDVSVPSTPAPQQKSNHHSQEFDKVLLLYEGRQIFFGPTGEAARYFTNMGFECPPRQTSADFLTSLTNPAERIVRPGFENKVPRSPDEFADVWRMSQHRAALLSDIAAFEIHYPLDGKQVETLKGIRRAQKAKFTSDKSPFTISIPMQISLCIGRGVKRLLGDKTFFIVTIVVNFVMSLVLGSVYFDLPSTAEAMNRRASVIFFAILYNGLSSALEILALYVQRPIVEKHARYALYRPLSESVSSIICDLPSKIISTLAFNIPLYFMVHLRRDASAFFIFLLIGFTTTMTMSMILRTIAQSSKTVHQALVPAAIFIIGLVIYAGFVLPIRSMKGWLRWINYVNPIAYAYEALVANEFSGRSFECQTMIPSGPGYEDIEPMQRTCSIAGALPGRDFIDGDFFIGTVYKYQYSHLWRNYGILIAFIIFFTFTYLFSAEYFSSEASKGEILVFRKDKKPQHPEASDEEATKSEFQPPRATSDDTVHPPTEKPPNPSTFCWRNVCYDVKVKGETRRILSDVNGWVQPGKLTALMGATGAGKTTLLDVLADRVTMGVITGDILVNGIPRGKSFQRTTGYVQQQDIHLETSTVREALRFSAILRQSPAVSMQDKVDNVEEVINLLEMGPYANAVIGVPGKGLNVEQRKRLSIGVELVAKPEALIFLDEPTSGLDSQTAWAIVSLLKKLAGTGLAILCTIHQPSGIIFQQFDRLLLLAKGGRTVYFGDIGDNATALTGYFEKHGAVPCRSEENPAEWMLHVIGAAPGAHTDRDWVETWKASSEFQGVQKELDNLTQSRHVASELDTKETSYAASVSQQFLACTQRVAQQYWRTPTYIYSKLSLCFITSLFIGLSFQNSPLSLQGLQNQLFSIFMLLVIFAFLTYQTMPGFVTQRTLYEGRERSSKTYAWYNLLLANTVIEMAWNSVACLAVYFPFYFLVGMYDNGRITDTQHERGAFMFVLTWAFMVYEGTFAHMCVAGAPTAEVGATFGLFLFMMSLVFCGVLVPYSGLPGFWTFMYRVSPLTYLIGAMISNGVGKQEVTCSEIEFLQFQTPANLTCGEYVGQFVQAVGGALSNPGSNQTCLYCPIASTDTYLGTLSIRYSERWRNFGLVWAYIVFDVVAALTAYWLLRVPKKGKQFLFWKK</sequence>
<dbReference type="PANTHER" id="PTHR19241">
    <property type="entry name" value="ATP-BINDING CASSETTE TRANSPORTER"/>
    <property type="match status" value="1"/>
</dbReference>
<dbReference type="InterPro" id="IPR003439">
    <property type="entry name" value="ABC_transporter-like_ATP-bd"/>
</dbReference>
<dbReference type="Pfam" id="PF00005">
    <property type="entry name" value="ABC_tran"/>
    <property type="match status" value="2"/>
</dbReference>
<dbReference type="CDD" id="cd03232">
    <property type="entry name" value="ABCG_PDR_domain2"/>
    <property type="match status" value="1"/>
</dbReference>
<dbReference type="Pfam" id="PF06422">
    <property type="entry name" value="PDR_CDR"/>
    <property type="match status" value="2"/>
</dbReference>
<name>A0A8H4TP33_9HYPO</name>
<comment type="caution">
    <text evidence="12">The sequence shown here is derived from an EMBL/GenBank/DDBJ whole genome shotgun (WGS) entry which is preliminary data.</text>
</comment>
<evidence type="ECO:0000256" key="4">
    <source>
        <dbReference type="ARBA" id="ARBA00022692"/>
    </source>
</evidence>
<gene>
    <name evidence="12" type="ORF">FGADI_294</name>
</gene>
<evidence type="ECO:0000256" key="9">
    <source>
        <dbReference type="SAM" id="MobiDB-lite"/>
    </source>
</evidence>
<keyword evidence="6" id="KW-0067">ATP-binding</keyword>
<comment type="subcellular location">
    <subcellularLocation>
        <location evidence="1">Membrane</location>
        <topology evidence="1">Multi-pass membrane protein</topology>
    </subcellularLocation>
</comment>
<dbReference type="InterPro" id="IPR013525">
    <property type="entry name" value="ABC2_TM"/>
</dbReference>